<reference evidence="1" key="1">
    <citation type="submission" date="2018-08" db="EMBL/GenBank/DDBJ databases">
        <title>Identification of Burkholderia cepacia strains that express a Burkholderia pseudomallei-like capsular polysaccharide.</title>
        <authorList>
            <person name="Burtnick M.N."/>
            <person name="Vongsouvath M."/>
            <person name="Newton P."/>
            <person name="Wuthiekanun V."/>
            <person name="Limmathurotsakul D."/>
            <person name="Brett P.J."/>
            <person name="Chantratita N."/>
            <person name="Dance D.A."/>
        </authorList>
    </citation>
    <scope>NUCLEOTIDE SEQUENCE</scope>
    <source>
        <strain evidence="1">SBXCC001</strain>
    </source>
</reference>
<proteinExistence type="predicted"/>
<sequence length="85" mass="9356">MHDIRHCFRGVERRHARWLGVAPVCSLTIEGAIADVAEGHVRRALRPAREPPSAVGCRQWTRPVTLGATDGASFGWTRARGDGRL</sequence>
<comment type="caution">
    <text evidence="1">The sequence shown here is derived from an EMBL/GenBank/DDBJ whole genome shotgun (WGS) entry which is preliminary data.</text>
</comment>
<organism evidence="1 2">
    <name type="scientific">Burkholderia thailandensis</name>
    <dbReference type="NCBI Taxonomy" id="57975"/>
    <lineage>
        <taxon>Bacteria</taxon>
        <taxon>Pseudomonadati</taxon>
        <taxon>Pseudomonadota</taxon>
        <taxon>Betaproteobacteria</taxon>
        <taxon>Burkholderiales</taxon>
        <taxon>Burkholderiaceae</taxon>
        <taxon>Burkholderia</taxon>
        <taxon>pseudomallei group</taxon>
    </lineage>
</organism>
<accession>A0AAW9CSZ5</accession>
<gene>
    <name evidence="1" type="ORF">C7S16_6542</name>
</gene>
<dbReference type="Proteomes" id="UP001272137">
    <property type="component" value="Unassembled WGS sequence"/>
</dbReference>
<evidence type="ECO:0000313" key="1">
    <source>
        <dbReference type="EMBL" id="MDW9252168.1"/>
    </source>
</evidence>
<evidence type="ECO:0000313" key="2">
    <source>
        <dbReference type="Proteomes" id="UP001272137"/>
    </source>
</evidence>
<dbReference type="EMBL" id="QXCT01000001">
    <property type="protein sequence ID" value="MDW9252168.1"/>
    <property type="molecule type" value="Genomic_DNA"/>
</dbReference>
<name>A0AAW9CSZ5_BURTH</name>
<protein>
    <submittedName>
        <fullName evidence="1">Uncharacterized protein</fullName>
    </submittedName>
</protein>
<dbReference type="AlphaFoldDB" id="A0AAW9CSZ5"/>